<feature type="compositionally biased region" description="Basic residues" evidence="26">
    <location>
        <begin position="484"/>
        <end position="494"/>
    </location>
</feature>
<gene>
    <name evidence="29" type="ORF">DNTS_031271</name>
</gene>
<feature type="compositionally biased region" description="Basic and acidic residues" evidence="26">
    <location>
        <begin position="1426"/>
        <end position="1436"/>
    </location>
</feature>
<feature type="compositionally biased region" description="Basic and acidic residues" evidence="26">
    <location>
        <begin position="1383"/>
        <end position="1393"/>
    </location>
</feature>
<dbReference type="Gene3D" id="3.60.10.10">
    <property type="entry name" value="Endonuclease/exonuclease/phosphatase"/>
    <property type="match status" value="1"/>
</dbReference>
<comment type="caution">
    <text evidence="29">The sequence shown here is derived from an EMBL/GenBank/DDBJ whole genome shotgun (WGS) entry which is preliminary data.</text>
</comment>
<feature type="compositionally biased region" description="Basic residues" evidence="26">
    <location>
        <begin position="1328"/>
        <end position="1344"/>
    </location>
</feature>
<comment type="similarity">
    <text evidence="5 25">Belongs to the SLU7 family.</text>
</comment>
<dbReference type="CDD" id="cd09096">
    <property type="entry name" value="Deadenylase_nocturnin"/>
    <property type="match status" value="1"/>
</dbReference>
<comment type="function">
    <text evidence="25">Involved in pre-mRNA splicing.</text>
</comment>
<feature type="compositionally biased region" description="Polar residues" evidence="26">
    <location>
        <begin position="1929"/>
        <end position="1940"/>
    </location>
</feature>
<evidence type="ECO:0000256" key="13">
    <source>
        <dbReference type="ARBA" id="ARBA00022729"/>
    </source>
</evidence>
<dbReference type="InterPro" id="IPR008983">
    <property type="entry name" value="Tumour_necrosis_fac-like_dom"/>
</dbReference>
<dbReference type="FunFam" id="3.60.10.10:FF:000012">
    <property type="entry name" value="nocturnin isoform X2"/>
    <property type="match status" value="1"/>
</dbReference>
<dbReference type="SMART" id="SM00220">
    <property type="entry name" value="S_TKc"/>
    <property type="match status" value="1"/>
</dbReference>
<keyword evidence="21 25" id="KW-0539">Nucleus</keyword>
<evidence type="ECO:0000259" key="27">
    <source>
        <dbReference type="PROSITE" id="PS50011"/>
    </source>
</evidence>
<evidence type="ECO:0000256" key="21">
    <source>
        <dbReference type="ARBA" id="ARBA00023242"/>
    </source>
</evidence>
<evidence type="ECO:0000256" key="15">
    <source>
        <dbReference type="ARBA" id="ARBA00022801"/>
    </source>
</evidence>
<comment type="subcellular location">
    <subcellularLocation>
        <location evidence="3">Cytoplasm</location>
    </subcellularLocation>
    <subcellularLocation>
        <location evidence="2 25">Nucleus</location>
    </subcellularLocation>
    <subcellularLocation>
        <location evidence="4">Secreted</location>
        <location evidence="4">Extracellular space</location>
        <location evidence="4">Extracellular matrix</location>
    </subcellularLocation>
</comment>
<feature type="compositionally biased region" description="Basic residues" evidence="26">
    <location>
        <begin position="1658"/>
        <end position="1674"/>
    </location>
</feature>
<feature type="compositionally biased region" description="Basic and acidic residues" evidence="26">
    <location>
        <begin position="1352"/>
        <end position="1361"/>
    </location>
</feature>
<dbReference type="PANTHER" id="PTHR12942">
    <property type="entry name" value="STEP II SPLICING FACTOR SLU7"/>
    <property type="match status" value="1"/>
</dbReference>
<feature type="region of interest" description="Disordered" evidence="26">
    <location>
        <begin position="204"/>
        <end position="230"/>
    </location>
</feature>
<evidence type="ECO:0000256" key="14">
    <source>
        <dbReference type="ARBA" id="ARBA00022741"/>
    </source>
</evidence>
<feature type="compositionally biased region" description="Basic and acidic residues" evidence="26">
    <location>
        <begin position="1477"/>
        <end position="1495"/>
    </location>
</feature>
<evidence type="ECO:0000256" key="6">
    <source>
        <dbReference type="ARBA" id="ARBA00010774"/>
    </source>
</evidence>
<dbReference type="InterPro" id="IPR017441">
    <property type="entry name" value="Protein_kinase_ATP_BS"/>
</dbReference>
<evidence type="ECO:0000256" key="3">
    <source>
        <dbReference type="ARBA" id="ARBA00004496"/>
    </source>
</evidence>
<keyword evidence="15" id="KW-0378">Hydrolase</keyword>
<feature type="compositionally biased region" description="Basic and acidic residues" evidence="26">
    <location>
        <begin position="620"/>
        <end position="636"/>
    </location>
</feature>
<keyword evidence="10 25" id="KW-0507">mRNA processing</keyword>
<comment type="similarity">
    <text evidence="6">Belongs to the CCR4/nocturin family.</text>
</comment>
<dbReference type="GO" id="GO:0000398">
    <property type="term" value="P:mRNA splicing, via spliceosome"/>
    <property type="evidence" value="ECO:0007669"/>
    <property type="project" value="UniProtKB-UniRule"/>
</dbReference>
<dbReference type="Pfam" id="PF01391">
    <property type="entry name" value="Collagen"/>
    <property type="match status" value="1"/>
</dbReference>
<feature type="compositionally biased region" description="Basic and acidic residues" evidence="26">
    <location>
        <begin position="1807"/>
        <end position="1825"/>
    </location>
</feature>
<dbReference type="InterPro" id="IPR021715">
    <property type="entry name" value="Slu7_dom"/>
</dbReference>
<dbReference type="Pfam" id="PF11708">
    <property type="entry name" value="Slu7"/>
    <property type="match status" value="1"/>
</dbReference>
<keyword evidence="7" id="KW-0963">Cytoplasm</keyword>
<dbReference type="Proteomes" id="UP000316079">
    <property type="component" value="Unassembled WGS sequence"/>
</dbReference>
<dbReference type="InterPro" id="IPR036691">
    <property type="entry name" value="Endo/exonu/phosph_ase_sf"/>
</dbReference>
<dbReference type="SUPFAM" id="SSF56219">
    <property type="entry name" value="DNase I-like"/>
    <property type="match status" value="1"/>
</dbReference>
<dbReference type="InterPro" id="IPR008271">
    <property type="entry name" value="Ser/Thr_kinase_AS"/>
</dbReference>
<dbReference type="PROSITE" id="PS50011">
    <property type="entry name" value="PROTEIN_KINASE_DOM"/>
    <property type="match status" value="1"/>
</dbReference>
<evidence type="ECO:0000256" key="25">
    <source>
        <dbReference type="RuleBase" id="RU367071"/>
    </source>
</evidence>
<evidence type="ECO:0000256" key="9">
    <source>
        <dbReference type="ARBA" id="ARBA00022530"/>
    </source>
</evidence>
<comment type="cofactor">
    <cofactor evidence="1">
        <name>Mg(2+)</name>
        <dbReference type="ChEBI" id="CHEBI:18420"/>
    </cofactor>
</comment>
<keyword evidence="8" id="KW-0964">Secreted</keyword>
<keyword evidence="17" id="KW-0460">Magnesium</keyword>
<evidence type="ECO:0000256" key="17">
    <source>
        <dbReference type="ARBA" id="ARBA00022842"/>
    </source>
</evidence>
<feature type="compositionally biased region" description="Polar residues" evidence="26">
    <location>
        <begin position="1827"/>
        <end position="1838"/>
    </location>
</feature>
<dbReference type="Gene3D" id="1.10.510.10">
    <property type="entry name" value="Transferase(Phosphotransferase) domain 1"/>
    <property type="match status" value="1"/>
</dbReference>
<keyword evidence="18" id="KW-0090">Biological rhythms</keyword>
<dbReference type="InterPro" id="IPR005135">
    <property type="entry name" value="Endo/exonuclease/phosphatase"/>
</dbReference>
<dbReference type="Pfam" id="PF00386">
    <property type="entry name" value="C1q"/>
    <property type="match status" value="1"/>
</dbReference>
<keyword evidence="12 25" id="KW-0747">Spliceosome</keyword>
<name>A0A553MNJ7_9TELE</name>
<dbReference type="InterPro" id="IPR011009">
    <property type="entry name" value="Kinase-like_dom_sf"/>
</dbReference>
<feature type="compositionally biased region" description="Basic and acidic residues" evidence="26">
    <location>
        <begin position="16"/>
        <end position="37"/>
    </location>
</feature>
<evidence type="ECO:0000256" key="18">
    <source>
        <dbReference type="ARBA" id="ARBA00023108"/>
    </source>
</evidence>
<proteinExistence type="inferred from homology"/>
<keyword evidence="13" id="KW-0732">Signal</keyword>
<feature type="compositionally biased region" description="Basic and acidic residues" evidence="26">
    <location>
        <begin position="210"/>
        <end position="221"/>
    </location>
</feature>
<feature type="compositionally biased region" description="Low complexity" evidence="26">
    <location>
        <begin position="594"/>
        <end position="606"/>
    </location>
</feature>
<comment type="function">
    <text evidence="22">Required for pre-mRNA splicing as component of the spliceosome. Participates in the second catalytic step of pre-mRNA splicing, when the free hydroxyl group of exon I attacks the 3'-splice site to generate spliced mRNA and the excised lariat intron. Required for holding exon 1 properly in the spliceosome and for correct AG identification when more than one possible AG exists in 3'-splicing site region. May be involved in the activation of proximal AG. Probably also involved in alternative splicing regulation.</text>
</comment>
<feature type="compositionally biased region" description="Basic and acidic residues" evidence="26">
    <location>
        <begin position="1713"/>
        <end position="1723"/>
    </location>
</feature>
<dbReference type="PRINTS" id="PR00007">
    <property type="entry name" value="COMPLEMNTC1Q"/>
</dbReference>
<dbReference type="GO" id="GO:0005524">
    <property type="term" value="F:ATP binding"/>
    <property type="evidence" value="ECO:0007669"/>
    <property type="project" value="UniProtKB-UniRule"/>
</dbReference>
<evidence type="ECO:0000256" key="12">
    <source>
        <dbReference type="ARBA" id="ARBA00022728"/>
    </source>
</evidence>
<dbReference type="InterPro" id="IPR034965">
    <property type="entry name" value="Deadenylase_nocturnin"/>
</dbReference>
<evidence type="ECO:0000256" key="19">
    <source>
        <dbReference type="ARBA" id="ARBA00023119"/>
    </source>
</evidence>
<evidence type="ECO:0000256" key="11">
    <source>
        <dbReference type="ARBA" id="ARBA00022723"/>
    </source>
</evidence>
<dbReference type="GO" id="GO:0005581">
    <property type="term" value="C:collagen trimer"/>
    <property type="evidence" value="ECO:0007669"/>
    <property type="project" value="UniProtKB-KW"/>
</dbReference>
<dbReference type="PROSITE" id="PS00107">
    <property type="entry name" value="PROTEIN_KINASE_ATP"/>
    <property type="match status" value="1"/>
</dbReference>
<accession>A0A553MNJ7</accession>
<keyword evidence="16 24" id="KW-0067">ATP-binding</keyword>
<keyword evidence="20 25" id="KW-0508">mRNA splicing</keyword>
<dbReference type="PANTHER" id="PTHR12942:SF2">
    <property type="entry name" value="PRE-MRNA-SPLICING FACTOR SLU7"/>
    <property type="match status" value="1"/>
</dbReference>
<feature type="compositionally biased region" description="Basic and acidic residues" evidence="26">
    <location>
        <begin position="1682"/>
        <end position="1691"/>
    </location>
</feature>
<dbReference type="Pfam" id="PF03372">
    <property type="entry name" value="Exo_endo_phos"/>
    <property type="match status" value="1"/>
</dbReference>
<evidence type="ECO:0000256" key="5">
    <source>
        <dbReference type="ARBA" id="ARBA00007203"/>
    </source>
</evidence>
<comment type="subunit">
    <text evidence="23">Component of pre-catalytic, catalytic and post-catalytic spliceosomes. Associates with the spliceosome prior to recognition of the 3'-splice site for step II, probably during catalysis of step I.</text>
</comment>
<reference evidence="29 30" key="1">
    <citation type="journal article" date="2019" name="Sci. Data">
        <title>Hybrid genome assembly and annotation of Danionella translucida.</title>
        <authorList>
            <person name="Kadobianskyi M."/>
            <person name="Schulze L."/>
            <person name="Schuelke M."/>
            <person name="Judkewitz B."/>
        </authorList>
    </citation>
    <scope>NUCLEOTIDE SEQUENCE [LARGE SCALE GENOMIC DNA]</scope>
    <source>
        <strain evidence="29 30">Bolton</strain>
    </source>
</reference>
<dbReference type="GO" id="GO:0004672">
    <property type="term" value="F:protein kinase activity"/>
    <property type="evidence" value="ECO:0007669"/>
    <property type="project" value="InterPro"/>
</dbReference>
<keyword evidence="11" id="KW-0479">Metal-binding</keyword>
<dbReference type="InterPro" id="IPR008160">
    <property type="entry name" value="Collagen"/>
</dbReference>
<dbReference type="SMART" id="SM00110">
    <property type="entry name" value="C1Q"/>
    <property type="match status" value="1"/>
</dbReference>
<dbReference type="GO" id="GO:0005681">
    <property type="term" value="C:spliceosomal complex"/>
    <property type="evidence" value="ECO:0007669"/>
    <property type="project" value="UniProtKB-UniRule"/>
</dbReference>
<evidence type="ECO:0000256" key="10">
    <source>
        <dbReference type="ARBA" id="ARBA00022664"/>
    </source>
</evidence>
<dbReference type="Pfam" id="PF00069">
    <property type="entry name" value="Pkinase"/>
    <property type="match status" value="1"/>
</dbReference>
<dbReference type="FunFam" id="1.10.510.10:FF:000392">
    <property type="entry name" value="Pim proto-oncogene, serine/threonine kinase,-related 152"/>
    <property type="match status" value="1"/>
</dbReference>
<feature type="region of interest" description="Disordered" evidence="26">
    <location>
        <begin position="1650"/>
        <end position="1850"/>
    </location>
</feature>
<dbReference type="PROSITE" id="PS50871">
    <property type="entry name" value="C1Q"/>
    <property type="match status" value="1"/>
</dbReference>
<dbReference type="InterPro" id="IPR039974">
    <property type="entry name" value="Splicing_factor_SLU7"/>
</dbReference>
<keyword evidence="9" id="KW-0272">Extracellular matrix</keyword>
<protein>
    <recommendedName>
        <fullName evidence="25">Pre-mRNA-splicing factor SLU7</fullName>
    </recommendedName>
</protein>
<feature type="region of interest" description="Disordered" evidence="26">
    <location>
        <begin position="481"/>
        <end position="520"/>
    </location>
</feature>
<keyword evidence="19" id="KW-0176">Collagen</keyword>
<dbReference type="GO" id="GO:0007623">
    <property type="term" value="P:circadian rhythm"/>
    <property type="evidence" value="ECO:0007669"/>
    <property type="project" value="InterPro"/>
</dbReference>
<dbReference type="Gene3D" id="3.30.200.20">
    <property type="entry name" value="Phosphorylase Kinase, domain 1"/>
    <property type="match status" value="1"/>
</dbReference>
<evidence type="ECO:0000256" key="22">
    <source>
        <dbReference type="ARBA" id="ARBA00045201"/>
    </source>
</evidence>
<dbReference type="FunFam" id="2.60.120.40:FF:000001">
    <property type="entry name" value="Complement C1q B chain"/>
    <property type="match status" value="1"/>
</dbReference>
<feature type="region of interest" description="Disordered" evidence="26">
    <location>
        <begin position="1"/>
        <end position="92"/>
    </location>
</feature>
<evidence type="ECO:0000256" key="7">
    <source>
        <dbReference type="ARBA" id="ARBA00022490"/>
    </source>
</evidence>
<sequence length="2371" mass="268908">MSEEKGSVSEGIVDLEEPKKMTREDWRKKKELEEQRKLGNAPAEVDEEGKDINPHIPQYISSVPWYIDPSKRPTLKHQRPQDEKQNKFAPIGDWYKRGVQEKSVSTKYRKGACENCGALTHKKKDCMERPRKVGAKFSGTGMAPDEHSQVNLSMDYDGKRDRWNGYDPDEHMRIVEEYAKVDLAKRTLKAQKLQEELASGKLMDQANSKKHLDDEIAQEHSSEDEDDDKYVDDFDMPGQNFDSKRRITVRNLRIREDIAKYLRNLDPNSAYYDPKTRAMRENPYSNTGKNPEEVGYAGDNFVRYSGDTISMAQTQLFAWEAYEKGSEVHLQADPTKLELLHQSYKVKKDDFKEKQKETILERYGGEEHLDAPPRELLLAQTEEYVEYSRHGAVLKGQEKAVACSKYEEDVLLNNHTCIWGSYWKDGFWGYKCCHSMVKQSYCTGDAGKKVASNTCTPFEEDVEEAQTSEEPKTLLQLHQEKLKDKKKKKKSKKHRDSDSSSDEEDDTKKKEKLKKALSAEEQRLKHVAEIMQIDERKRPYNSLKEVREPTEEEMEAFRMKRCRPDDPMASFLGHASWKDTNLTSHSTAMISCLPGPKGSQGSPGSRGNEGRMGRPGADGQDGRDGDRGAKGEKGEQGRPGYPGRRGRPGYPGLVGKSGPRGPKGVEGPPGPSGPTGVRGETGDFGESGSPGGCSCGSAARSAFSVAVTKSFPKEQIPIPFDRILLNAGGHYSATSGKFNCMIPGVYYFTYDVTLSNKHLAIGLVQNGQYRIKTFDANTGNYDVASGSTILRLKKGDQVWLQIFYSEQNGLFFDPYWTDSVFTGFLIFADQAAESERKTGVTMNPVRRCSSLLHRDLAAVCLSSLGTKPPNKNPPASSRHCHSGGAHPPTKSSPSPSLIGALQVCQMGTSSSSRLFGTLAQTLSSSSVSDPQADVDEYEYGQADADALLRECEEVLRNRPPRLHRDFITTRPGSLQNAPLRIMQWNILAQALGEGKDGFVRCPMDALNWSERKYLILEEILTYRPDILCLQEVDHYFDTFQPILASLGYQSSFCPKPCSPCLDVHNNNGPDGCALFFQRCRFQLLHTAHLRLSAMMLKTNQVAVVATLRCRLTGRMFCVAVTHLKARSGWEAFRSAQGANLLQQLGDLTSQSVDQDQHAGIEEGIPLVVCGDFNAEPCEEVYKRFMNSPLKLDSVYKCLSEDGSTEPPYTSWKIRPSGESCSTLDYIWYSQRAFQVDAVLKIPTEEQIGPDRLPSYHYPSDHLSLTMAQNERHSLNENKIVCVSAGMTSDTSIMEVVKIPLRKRKSKNCFPEEPVKKRRRIEGVEMSEKKRRNISVHNKPSRKRKSEISDEEPERKRSKLESFSDVLSYDEERAKNRSGTDGVESERKKREISCCKRSSNEISSNEISDEEPERKRRRLESFSDVLSYDKERDKNKSGTDGVESASKKREISCCKRSSNEISSNEISDEEPERKRRRLETFRERKNSSDEVSERNRKNSTSMKRTSENFGDAPKKKSRKMETSNLIMFSSDVLPQTSPEQLTQARANVDLPNISRPTELGELLMEAYDGLIRLRLTELSVTVRPPRRRNHVGIFGHPTTNNNRRTSPLYSLDSCESSDEDTSIMEVVKIPLRKRKSKNCFPEEPVKKRRRIEGVEMSEKKRRNISVHNKPSRKRKSEISDEEPERKRSKLESFSDVLSYNEERAKNRSGTNGVESERKKREISCCKRSSNEISSNEISDEEPERKRRRLESFSDVLSYDEERDKNKSGTDGVESASKKREISCCKRSSNEISSNEISDEEPERKRRRLETFRERNNSSDEVSERNRKNSASLKRTSQKNFGDAPKKKTRKMETSNLIMFSSDVLPQTSPEQLPVTQARANVDLQNISRPTELGELLMEAYDGLIRLRLTELSVTVGPPRRRNHVGIFGHPTTNNNRRTSPLYSLDSCESSDEGTKSFSALFSINADGAWVQRARTQPSNTTVEMVSVESLVALTKRHIPEPTDMSGVVSQGVLDIVYSGRGLKDGHKSVQANPRNNTVEMVSAESLVIQPAPTRRHIFDSIEMSRVLGRGGFGIVYSGRRLRDGRKVAVKFVKKTKHMQTILIPGSTAPIPLEVGLLQMVNQNPRVSEIIQLLKWKDMGDFYTMVLERPLPSEDLQHFLARCGGVLREDVARNLMWQVTLASEVCCARGVFHRDIKLENILVNPQTLQIKLIDFGCGEILRDASYTVFCGTLMYSPPEYGMRGRYRGRPATVWSLGVLLFLMLCGHFPNLRELVWIQRGMWCPPHLSSNCCHLIQHLLQMQPLERIDLEEIRQHMWFVDTGGVLMEQRFCDTDQKQISLEETWCHSVCTQLDGVRMEQTWRREKRCDHIDFD</sequence>
<evidence type="ECO:0000256" key="4">
    <source>
        <dbReference type="ARBA" id="ARBA00004498"/>
    </source>
</evidence>
<evidence type="ECO:0000256" key="16">
    <source>
        <dbReference type="ARBA" id="ARBA00022840"/>
    </source>
</evidence>
<evidence type="ECO:0000256" key="23">
    <source>
        <dbReference type="ARBA" id="ARBA00046810"/>
    </source>
</evidence>
<dbReference type="EMBL" id="SRMA01027341">
    <property type="protein sequence ID" value="TRY54753.1"/>
    <property type="molecule type" value="Genomic_DNA"/>
</dbReference>
<keyword evidence="14 24" id="KW-0547">Nucleotide-binding</keyword>
<evidence type="ECO:0000256" key="20">
    <source>
        <dbReference type="ARBA" id="ARBA00023187"/>
    </source>
</evidence>
<feature type="region of interest" description="Disordered" evidence="26">
    <location>
        <begin position="1320"/>
        <end position="1518"/>
    </location>
</feature>
<dbReference type="OrthoDB" id="249612at2759"/>
<dbReference type="GO" id="GO:0004535">
    <property type="term" value="F:poly(A)-specific ribonuclease activity"/>
    <property type="evidence" value="ECO:0007669"/>
    <property type="project" value="InterPro"/>
</dbReference>
<dbReference type="InterPro" id="IPR001073">
    <property type="entry name" value="C1q_dom"/>
</dbReference>
<dbReference type="GO" id="GO:0030628">
    <property type="term" value="F:pre-mRNA 3'-splice site binding"/>
    <property type="evidence" value="ECO:0007669"/>
    <property type="project" value="UniProtKB-UniRule"/>
</dbReference>
<dbReference type="InterPro" id="IPR000719">
    <property type="entry name" value="Prot_kinase_dom"/>
</dbReference>
<evidence type="ECO:0000313" key="29">
    <source>
        <dbReference type="EMBL" id="TRY54753.1"/>
    </source>
</evidence>
<evidence type="ECO:0000256" key="1">
    <source>
        <dbReference type="ARBA" id="ARBA00001946"/>
    </source>
</evidence>
<evidence type="ECO:0000259" key="28">
    <source>
        <dbReference type="PROSITE" id="PS50871"/>
    </source>
</evidence>
<dbReference type="SUPFAM" id="SSF49842">
    <property type="entry name" value="TNF-like"/>
    <property type="match status" value="1"/>
</dbReference>
<evidence type="ECO:0000313" key="30">
    <source>
        <dbReference type="Proteomes" id="UP000316079"/>
    </source>
</evidence>
<dbReference type="GO" id="GO:0046872">
    <property type="term" value="F:metal ion binding"/>
    <property type="evidence" value="ECO:0007669"/>
    <property type="project" value="UniProtKB-KW"/>
</dbReference>
<dbReference type="FunFam" id="3.30.200.20:FF:000246">
    <property type="entry name" value="Pim proto-oncogene, serine/threonine kinase,-related 152"/>
    <property type="match status" value="1"/>
</dbReference>
<evidence type="ECO:0000256" key="8">
    <source>
        <dbReference type="ARBA" id="ARBA00022525"/>
    </source>
</evidence>
<dbReference type="Gene3D" id="2.60.120.40">
    <property type="match status" value="1"/>
</dbReference>
<feature type="domain" description="Protein kinase" evidence="27">
    <location>
        <begin position="2060"/>
        <end position="2316"/>
    </location>
</feature>
<organism evidence="29 30">
    <name type="scientific">Danionella cerebrum</name>
    <dbReference type="NCBI Taxonomy" id="2873325"/>
    <lineage>
        <taxon>Eukaryota</taxon>
        <taxon>Metazoa</taxon>
        <taxon>Chordata</taxon>
        <taxon>Craniata</taxon>
        <taxon>Vertebrata</taxon>
        <taxon>Euteleostomi</taxon>
        <taxon>Actinopterygii</taxon>
        <taxon>Neopterygii</taxon>
        <taxon>Teleostei</taxon>
        <taxon>Ostariophysi</taxon>
        <taxon>Cypriniformes</taxon>
        <taxon>Danionidae</taxon>
        <taxon>Danioninae</taxon>
        <taxon>Danionella</taxon>
    </lineage>
</organism>
<dbReference type="GO" id="GO:0005737">
    <property type="term" value="C:cytoplasm"/>
    <property type="evidence" value="ECO:0007669"/>
    <property type="project" value="UniProtKB-SubCell"/>
</dbReference>
<feature type="domain" description="C1q" evidence="28">
    <location>
        <begin position="696"/>
        <end position="832"/>
    </location>
</feature>
<feature type="region of interest" description="Disordered" evidence="26">
    <location>
        <begin position="867"/>
        <end position="897"/>
    </location>
</feature>
<feature type="region of interest" description="Disordered" evidence="26">
    <location>
        <begin position="1921"/>
        <end position="1945"/>
    </location>
</feature>
<dbReference type="PROSITE" id="PS00108">
    <property type="entry name" value="PROTEIN_KINASE_ST"/>
    <property type="match status" value="1"/>
</dbReference>
<evidence type="ECO:0000256" key="24">
    <source>
        <dbReference type="PROSITE-ProRule" id="PRU10141"/>
    </source>
</evidence>
<feature type="non-terminal residue" evidence="29">
    <location>
        <position position="2371"/>
    </location>
</feature>
<evidence type="ECO:0000256" key="26">
    <source>
        <dbReference type="SAM" id="MobiDB-lite"/>
    </source>
</evidence>
<dbReference type="SUPFAM" id="SSF56112">
    <property type="entry name" value="Protein kinase-like (PK-like)"/>
    <property type="match status" value="1"/>
</dbReference>
<feature type="binding site" evidence="24">
    <location>
        <position position="2093"/>
    </location>
    <ligand>
        <name>ATP</name>
        <dbReference type="ChEBI" id="CHEBI:30616"/>
    </ligand>
</feature>
<evidence type="ECO:0000256" key="2">
    <source>
        <dbReference type="ARBA" id="ARBA00004123"/>
    </source>
</evidence>
<comment type="subunit">
    <text evidence="25">Associated with the spliceosome.</text>
</comment>
<feature type="region of interest" description="Disordered" evidence="26">
    <location>
        <begin position="588"/>
        <end position="691"/>
    </location>
</feature>
<keyword evidence="30" id="KW-1185">Reference proteome</keyword>